<evidence type="ECO:0000313" key="1">
    <source>
        <dbReference type="Proteomes" id="UP000790787"/>
    </source>
</evidence>
<protein>
    <submittedName>
        <fullName evidence="2">Uncharacterized protein LOC142166895</fullName>
    </submittedName>
</protein>
<dbReference type="RefSeq" id="XP_075082743.1">
    <property type="nucleotide sequence ID" value="XM_075226642.1"/>
</dbReference>
<dbReference type="Proteomes" id="UP000790787">
    <property type="component" value="Chromosome 2"/>
</dbReference>
<reference evidence="2" key="2">
    <citation type="submission" date="2025-08" db="UniProtKB">
        <authorList>
            <consortium name="RefSeq"/>
        </authorList>
    </citation>
    <scope>IDENTIFICATION</scope>
    <source>
        <tissue evidence="2">Leaf</tissue>
    </source>
</reference>
<name>A0AC58SCQ3_TOBAC</name>
<keyword evidence="1" id="KW-1185">Reference proteome</keyword>
<sequence length="334" mass="38225">MVERLQEGQRFHITPLTWPQFKEAFRAKFLPNSRMDELRPQFEHLQQGTMSVTEYVMEFIKLAEYAPNLIPTEREKLRSKRHPRKFLLSKKGCFHFHNPGHIKRDYPLLGQATGKTPTRQATSMGNSIVAPPPVWESNTQTGRGANRGGAQGGADQPDWLFLKNRSDIGIPSVKNQRSRHPKNSFQDSNDKVIAYASRQLNNHERNYPIHDLELATVVFGLKIWCHYLYGEQYYDYNICYHPDKANVVVDALSRRSMGSLTRLCVVERPIVKEAQQIASQEVRLDENYDGRLIASMGAKSTLVEQVKAKQFDDPSLLKLKEGVLGGKIKNFTLD</sequence>
<reference evidence="1" key="1">
    <citation type="journal article" date="2014" name="Nat. Commun.">
        <title>The tobacco genome sequence and its comparison with those of tomato and potato.</title>
        <authorList>
            <person name="Sierro N."/>
            <person name="Battey J.N."/>
            <person name="Ouadi S."/>
            <person name="Bakaher N."/>
            <person name="Bovet L."/>
            <person name="Willig A."/>
            <person name="Goepfert S."/>
            <person name="Peitsch M.C."/>
            <person name="Ivanov N.V."/>
        </authorList>
    </citation>
    <scope>NUCLEOTIDE SEQUENCE [LARGE SCALE GENOMIC DNA]</scope>
</reference>
<gene>
    <name evidence="2" type="primary">LOC142166895</name>
</gene>
<evidence type="ECO:0000313" key="2">
    <source>
        <dbReference type="RefSeq" id="XP_075082743.1"/>
    </source>
</evidence>
<organism evidence="1 2">
    <name type="scientific">Nicotiana tabacum</name>
    <name type="common">Common tobacco</name>
    <dbReference type="NCBI Taxonomy" id="4097"/>
    <lineage>
        <taxon>Eukaryota</taxon>
        <taxon>Viridiplantae</taxon>
        <taxon>Streptophyta</taxon>
        <taxon>Embryophyta</taxon>
        <taxon>Tracheophyta</taxon>
        <taxon>Spermatophyta</taxon>
        <taxon>Magnoliopsida</taxon>
        <taxon>eudicotyledons</taxon>
        <taxon>Gunneridae</taxon>
        <taxon>Pentapetalae</taxon>
        <taxon>asterids</taxon>
        <taxon>lamiids</taxon>
        <taxon>Solanales</taxon>
        <taxon>Solanaceae</taxon>
        <taxon>Nicotianoideae</taxon>
        <taxon>Nicotianeae</taxon>
        <taxon>Nicotiana</taxon>
    </lineage>
</organism>
<accession>A0AC58SCQ3</accession>
<proteinExistence type="predicted"/>